<dbReference type="CDD" id="cd05830">
    <property type="entry name" value="Sortase_E"/>
    <property type="match status" value="1"/>
</dbReference>
<dbReference type="SUPFAM" id="SSF63817">
    <property type="entry name" value="Sortase"/>
    <property type="match status" value="1"/>
</dbReference>
<dbReference type="InterPro" id="IPR053465">
    <property type="entry name" value="Sortase_Class_E"/>
</dbReference>
<dbReference type="Gene3D" id="2.40.260.10">
    <property type="entry name" value="Sortase"/>
    <property type="match status" value="1"/>
</dbReference>
<evidence type="ECO:0000313" key="3">
    <source>
        <dbReference type="EMBL" id="GAA4713007.1"/>
    </source>
</evidence>
<dbReference type="NCBIfam" id="TIGR01076">
    <property type="entry name" value="sortase_fam"/>
    <property type="match status" value="1"/>
</dbReference>
<reference evidence="4" key="1">
    <citation type="journal article" date="2019" name="Int. J. Syst. Evol. Microbiol.">
        <title>The Global Catalogue of Microorganisms (GCM) 10K type strain sequencing project: providing services to taxonomists for standard genome sequencing and annotation.</title>
        <authorList>
            <consortium name="The Broad Institute Genomics Platform"/>
            <consortium name="The Broad Institute Genome Sequencing Center for Infectious Disease"/>
            <person name="Wu L."/>
            <person name="Ma J."/>
        </authorList>
    </citation>
    <scope>NUCLEOTIDE SEQUENCE [LARGE SCALE GENOMIC DNA]</scope>
    <source>
        <strain evidence="4">JCM 17975</strain>
    </source>
</reference>
<keyword evidence="2" id="KW-0812">Transmembrane</keyword>
<organism evidence="3 4">
    <name type="scientific">Promicromonospora umidemergens</name>
    <dbReference type="NCBI Taxonomy" id="629679"/>
    <lineage>
        <taxon>Bacteria</taxon>
        <taxon>Bacillati</taxon>
        <taxon>Actinomycetota</taxon>
        <taxon>Actinomycetes</taxon>
        <taxon>Micrococcales</taxon>
        <taxon>Promicromonosporaceae</taxon>
        <taxon>Promicromonospora</taxon>
    </lineage>
</organism>
<dbReference type="Pfam" id="PF04203">
    <property type="entry name" value="Sortase"/>
    <property type="match status" value="1"/>
</dbReference>
<dbReference type="InterPro" id="IPR005754">
    <property type="entry name" value="Sortase"/>
</dbReference>
<evidence type="ECO:0000256" key="1">
    <source>
        <dbReference type="ARBA" id="ARBA00022801"/>
    </source>
</evidence>
<keyword evidence="2" id="KW-1133">Transmembrane helix</keyword>
<dbReference type="InterPro" id="IPR042003">
    <property type="entry name" value="Sortase_E"/>
</dbReference>
<name>A0ABP8XQL3_9MICO</name>
<proteinExistence type="predicted"/>
<keyword evidence="4" id="KW-1185">Reference proteome</keyword>
<evidence type="ECO:0000256" key="2">
    <source>
        <dbReference type="SAM" id="Phobius"/>
    </source>
</evidence>
<evidence type="ECO:0000313" key="4">
    <source>
        <dbReference type="Proteomes" id="UP001500843"/>
    </source>
</evidence>
<dbReference type="NCBIfam" id="NF033747">
    <property type="entry name" value="class_E_sortase"/>
    <property type="match status" value="1"/>
</dbReference>
<keyword evidence="1" id="KW-0378">Hydrolase</keyword>
<gene>
    <name evidence="3" type="ORF">GCM10023198_39950</name>
</gene>
<accession>A0ABP8XQL3</accession>
<sequence length="280" mass="30509">MTHAQAGHNVPLSQEVFPIAYQRGPSGMGPRNARRPSRGSAAPMRPVAWLIGVLGELLVTAGLVLGLFVVWQLWWTDVEGARAQSEIIAEMDWESAPQAQAPAAATENHGPPPVMEEPLEAGGLFAQMYVPRFGDDYIKPVAEGTDKATVLDTIGIGHYVDTAMPGALGNFALAAHRTTYGKPFNQIAELKDGDALVVRTKDTWYVYKVTESKIVYPQNVEVIAPVPGVTSDQPMPEPTKRFITLTSCHPMFSATERYIVHGELEYWSPVGEGKPKELMG</sequence>
<dbReference type="EMBL" id="BAABHM010000017">
    <property type="protein sequence ID" value="GAA4713007.1"/>
    <property type="molecule type" value="Genomic_DNA"/>
</dbReference>
<protein>
    <submittedName>
        <fullName evidence="3">Class E sortase</fullName>
    </submittedName>
</protein>
<dbReference type="InterPro" id="IPR023365">
    <property type="entry name" value="Sortase_dom-sf"/>
</dbReference>
<feature type="transmembrane region" description="Helical" evidence="2">
    <location>
        <begin position="47"/>
        <end position="75"/>
    </location>
</feature>
<keyword evidence="2" id="KW-0472">Membrane</keyword>
<dbReference type="Proteomes" id="UP001500843">
    <property type="component" value="Unassembled WGS sequence"/>
</dbReference>
<comment type="caution">
    <text evidence="3">The sequence shown here is derived from an EMBL/GenBank/DDBJ whole genome shotgun (WGS) entry which is preliminary data.</text>
</comment>
<dbReference type="RefSeq" id="WP_253874073.1">
    <property type="nucleotide sequence ID" value="NZ_BAABHM010000017.1"/>
</dbReference>